<feature type="domain" description="Protein kinase" evidence="1">
    <location>
        <begin position="61"/>
        <end position="320"/>
    </location>
</feature>
<protein>
    <recommendedName>
        <fullName evidence="1">Protein kinase domain-containing protein</fullName>
    </recommendedName>
</protein>
<evidence type="ECO:0000313" key="3">
    <source>
        <dbReference type="Proteomes" id="UP001203852"/>
    </source>
</evidence>
<dbReference type="EMBL" id="MU404356">
    <property type="protein sequence ID" value="KAI1611459.1"/>
    <property type="molecule type" value="Genomic_DNA"/>
</dbReference>
<accession>A0AAN6DRP5</accession>
<evidence type="ECO:0000313" key="2">
    <source>
        <dbReference type="EMBL" id="KAI1611459.1"/>
    </source>
</evidence>
<dbReference type="GO" id="GO:0005524">
    <property type="term" value="F:ATP binding"/>
    <property type="evidence" value="ECO:0007669"/>
    <property type="project" value="InterPro"/>
</dbReference>
<name>A0AAN6DRP5_9EURO</name>
<proteinExistence type="predicted"/>
<dbReference type="GO" id="GO:0004674">
    <property type="term" value="F:protein serine/threonine kinase activity"/>
    <property type="evidence" value="ECO:0007669"/>
    <property type="project" value="TreeGrafter"/>
</dbReference>
<dbReference type="InterPro" id="IPR008271">
    <property type="entry name" value="Ser/Thr_kinase_AS"/>
</dbReference>
<dbReference type="PROSITE" id="PS00108">
    <property type="entry name" value="PROTEIN_KINASE_ST"/>
    <property type="match status" value="1"/>
</dbReference>
<dbReference type="InterPro" id="IPR000719">
    <property type="entry name" value="Prot_kinase_dom"/>
</dbReference>
<dbReference type="Gene3D" id="1.10.510.10">
    <property type="entry name" value="Transferase(Phosphotransferase) domain 1"/>
    <property type="match status" value="1"/>
</dbReference>
<gene>
    <name evidence="2" type="ORF">EDD36DRAFT_466398</name>
</gene>
<keyword evidence="3" id="KW-1185">Reference proteome</keyword>
<dbReference type="InterPro" id="IPR011009">
    <property type="entry name" value="Kinase-like_dom_sf"/>
</dbReference>
<evidence type="ECO:0000259" key="1">
    <source>
        <dbReference type="PROSITE" id="PS50011"/>
    </source>
</evidence>
<dbReference type="AlphaFoldDB" id="A0AAN6DRP5"/>
<organism evidence="2 3">
    <name type="scientific">Exophiala viscosa</name>
    <dbReference type="NCBI Taxonomy" id="2486360"/>
    <lineage>
        <taxon>Eukaryota</taxon>
        <taxon>Fungi</taxon>
        <taxon>Dikarya</taxon>
        <taxon>Ascomycota</taxon>
        <taxon>Pezizomycotina</taxon>
        <taxon>Eurotiomycetes</taxon>
        <taxon>Chaetothyriomycetidae</taxon>
        <taxon>Chaetothyriales</taxon>
        <taxon>Herpotrichiellaceae</taxon>
        <taxon>Exophiala</taxon>
    </lineage>
</organism>
<dbReference type="Pfam" id="PF00069">
    <property type="entry name" value="Pkinase"/>
    <property type="match status" value="1"/>
</dbReference>
<dbReference type="Proteomes" id="UP001203852">
    <property type="component" value="Unassembled WGS sequence"/>
</dbReference>
<reference evidence="2" key="1">
    <citation type="journal article" date="2022" name="bioRxiv">
        <title>Deciphering the potential niche of two novel black yeast fungi from a biological soil crust based on their genomes, phenotypes, and melanin regulation.</title>
        <authorList>
            <consortium name="DOE Joint Genome Institute"/>
            <person name="Carr E.C."/>
            <person name="Barton Q."/>
            <person name="Grambo S."/>
            <person name="Sullivan M."/>
            <person name="Renfro C.M."/>
            <person name="Kuo A."/>
            <person name="Pangilinan J."/>
            <person name="Lipzen A."/>
            <person name="Keymanesh K."/>
            <person name="Savage E."/>
            <person name="Barry K."/>
            <person name="Grigoriev I.V."/>
            <person name="Riekhof W.R."/>
            <person name="Harris S.S."/>
        </authorList>
    </citation>
    <scope>NUCLEOTIDE SEQUENCE</scope>
    <source>
        <strain evidence="2">JF 03-4F</strain>
    </source>
</reference>
<dbReference type="PANTHER" id="PTHR24359">
    <property type="entry name" value="SERINE/THREONINE-PROTEIN KINASE SBK1"/>
    <property type="match status" value="1"/>
</dbReference>
<comment type="caution">
    <text evidence="2">The sequence shown here is derived from an EMBL/GenBank/DDBJ whole genome shotgun (WGS) entry which is preliminary data.</text>
</comment>
<dbReference type="PROSITE" id="PS50011">
    <property type="entry name" value="PROTEIN_KINASE_DOM"/>
    <property type="match status" value="1"/>
</dbReference>
<dbReference type="SUPFAM" id="SSF56112">
    <property type="entry name" value="Protein kinase-like (PK-like)"/>
    <property type="match status" value="1"/>
</dbReference>
<sequence length="320" mass="37254">MVLFPVVQAGGRAYEPAPWTRDRSKVQRRINRWRLKRWFDRQAEAFALSKARVKEDDDADWECTDMLGRGAFGMVGQWSKYDSRGNVVDTIAIKQADIDTYREVAADGSPTLPWEALIMRGLAQNGCNNSTELRGLKFYTAESPMKWRYYLEYYKYGSLHNLVESYKDWNRRHPGRPERIPEAFIWQALHGLALAAYHMWTVRFDDIVIPGRDPYVLHLDLKHENVLLGDPRPDRTKMQYPTLKVGDWGMAEYTSRDDPNNSRKYRNYGTIIWMPPVWLELAAQSPGNVRISLQHRACDLASGRQYLRPDDHGFVQRAAR</sequence>
<dbReference type="PANTHER" id="PTHR24359:SF1">
    <property type="entry name" value="INHIBITOR OF NUCLEAR FACTOR KAPPA-B KINASE EPSILON SUBUNIT HOMOLOG 1-RELATED"/>
    <property type="match status" value="1"/>
</dbReference>